<reference evidence="1 2" key="1">
    <citation type="submission" date="2019-03" db="EMBL/GenBank/DDBJ databases">
        <title>The genome sequence of a newly discovered highly antifungal drug resistant Aspergillus species, Aspergillus tanneri NIH 1004.</title>
        <authorList>
            <person name="Mounaud S."/>
            <person name="Singh I."/>
            <person name="Joardar V."/>
            <person name="Pakala S."/>
            <person name="Pakala S."/>
            <person name="Venepally P."/>
            <person name="Hoover J."/>
            <person name="Nierman W."/>
            <person name="Chung J."/>
            <person name="Losada L."/>
        </authorList>
    </citation>
    <scope>NUCLEOTIDE SEQUENCE [LARGE SCALE GENOMIC DNA]</scope>
    <source>
        <strain evidence="1 2">NIH1004</strain>
    </source>
</reference>
<proteinExistence type="predicted"/>
<keyword evidence="2" id="KW-1185">Reference proteome</keyword>
<protein>
    <submittedName>
        <fullName evidence="1">Uncharacterized protein</fullName>
    </submittedName>
</protein>
<dbReference type="EMBL" id="SOSA01001531">
    <property type="protein sequence ID" value="THC87067.1"/>
    <property type="molecule type" value="Genomic_DNA"/>
</dbReference>
<name>A0A4S3IZP9_9EURO</name>
<dbReference type="VEuPathDB" id="FungiDB:EYZ11_013487"/>
<accession>A0A4S3IZP9</accession>
<sequence>MPKLLIINSTFYKTHTPNSANIITAK</sequence>
<organism evidence="1 2">
    <name type="scientific">Aspergillus tanneri</name>
    <dbReference type="NCBI Taxonomy" id="1220188"/>
    <lineage>
        <taxon>Eukaryota</taxon>
        <taxon>Fungi</taxon>
        <taxon>Dikarya</taxon>
        <taxon>Ascomycota</taxon>
        <taxon>Pezizomycotina</taxon>
        <taxon>Eurotiomycetes</taxon>
        <taxon>Eurotiomycetidae</taxon>
        <taxon>Eurotiales</taxon>
        <taxon>Aspergillaceae</taxon>
        <taxon>Aspergillus</taxon>
        <taxon>Aspergillus subgen. Circumdati</taxon>
    </lineage>
</organism>
<evidence type="ECO:0000313" key="2">
    <source>
        <dbReference type="Proteomes" id="UP000308092"/>
    </source>
</evidence>
<dbReference type="Proteomes" id="UP000308092">
    <property type="component" value="Unassembled WGS sequence"/>
</dbReference>
<evidence type="ECO:0000313" key="1">
    <source>
        <dbReference type="EMBL" id="THC87067.1"/>
    </source>
</evidence>
<dbReference type="AlphaFoldDB" id="A0A4S3IZP9"/>
<comment type="caution">
    <text evidence="1">The sequence shown here is derived from an EMBL/GenBank/DDBJ whole genome shotgun (WGS) entry which is preliminary data.</text>
</comment>
<gene>
    <name evidence="1" type="ORF">EYZ11_013487</name>
</gene>